<dbReference type="SMART" id="SM00363">
    <property type="entry name" value="S4"/>
    <property type="match status" value="1"/>
</dbReference>
<dbReference type="Gene3D" id="3.10.290.10">
    <property type="entry name" value="RNA-binding S4 domain"/>
    <property type="match status" value="1"/>
</dbReference>
<gene>
    <name evidence="3" type="ORF">MKW98_024648</name>
</gene>
<evidence type="ECO:0000313" key="3">
    <source>
        <dbReference type="EMBL" id="KAI3854225.1"/>
    </source>
</evidence>
<dbReference type="PROSITE" id="PS50889">
    <property type="entry name" value="S4"/>
    <property type="match status" value="1"/>
</dbReference>
<dbReference type="Pfam" id="PF17774">
    <property type="entry name" value="YlmH_RBD"/>
    <property type="match status" value="1"/>
</dbReference>
<accession>A0AAD4X6D7</accession>
<dbReference type="PANTHER" id="PTHR13633">
    <property type="entry name" value="MITOCHONDRIAL TRANSCRIPTION RESCUE FACTOR 1"/>
    <property type="match status" value="1"/>
</dbReference>
<dbReference type="Proteomes" id="UP001202328">
    <property type="component" value="Unassembled WGS sequence"/>
</dbReference>
<dbReference type="Pfam" id="PF01479">
    <property type="entry name" value="S4"/>
    <property type="match status" value="1"/>
</dbReference>
<dbReference type="SUPFAM" id="SSF55174">
    <property type="entry name" value="Alpha-L RNA-binding motif"/>
    <property type="match status" value="1"/>
</dbReference>
<dbReference type="CDD" id="cd00165">
    <property type="entry name" value="S4"/>
    <property type="match status" value="1"/>
</dbReference>
<protein>
    <recommendedName>
        <fullName evidence="2">RNA-binding S4 domain-containing protein</fullName>
    </recommendedName>
</protein>
<dbReference type="GO" id="GO:0003723">
    <property type="term" value="F:RNA binding"/>
    <property type="evidence" value="ECO:0007669"/>
    <property type="project" value="UniProtKB-KW"/>
</dbReference>
<dbReference type="Gene3D" id="3.30.70.330">
    <property type="match status" value="1"/>
</dbReference>
<dbReference type="InterPro" id="IPR012677">
    <property type="entry name" value="Nucleotide-bd_a/b_plait_sf"/>
</dbReference>
<organism evidence="3 4">
    <name type="scientific">Papaver atlanticum</name>
    <dbReference type="NCBI Taxonomy" id="357466"/>
    <lineage>
        <taxon>Eukaryota</taxon>
        <taxon>Viridiplantae</taxon>
        <taxon>Streptophyta</taxon>
        <taxon>Embryophyta</taxon>
        <taxon>Tracheophyta</taxon>
        <taxon>Spermatophyta</taxon>
        <taxon>Magnoliopsida</taxon>
        <taxon>Ranunculales</taxon>
        <taxon>Papaveraceae</taxon>
        <taxon>Papaveroideae</taxon>
        <taxon>Papaver</taxon>
    </lineage>
</organism>
<reference evidence="3" key="1">
    <citation type="submission" date="2022-04" db="EMBL/GenBank/DDBJ databases">
        <title>A functionally conserved STORR gene fusion in Papaver species that diverged 16.8 million years ago.</title>
        <authorList>
            <person name="Catania T."/>
        </authorList>
    </citation>
    <scope>NUCLEOTIDE SEQUENCE</scope>
    <source>
        <strain evidence="3">S-188037</strain>
    </source>
</reference>
<feature type="domain" description="RNA-binding S4" evidence="2">
    <location>
        <begin position="250"/>
        <end position="310"/>
    </location>
</feature>
<comment type="caution">
    <text evidence="3">The sequence shown here is derived from an EMBL/GenBank/DDBJ whole genome shotgun (WGS) entry which is preliminary data.</text>
</comment>
<dbReference type="NCBIfam" id="TIGR03069">
    <property type="entry name" value="PS_II_S4"/>
    <property type="match status" value="1"/>
</dbReference>
<keyword evidence="1" id="KW-0694">RNA-binding</keyword>
<name>A0AAD4X6D7_9MAGN</name>
<dbReference type="AlphaFoldDB" id="A0AAD4X6D7"/>
<dbReference type="PANTHER" id="PTHR13633:SF3">
    <property type="entry name" value="MITOCHONDRIAL TRANSCRIPTION RESCUE FACTOR 1"/>
    <property type="match status" value="1"/>
</dbReference>
<dbReference type="Gene3D" id="3.30.1370.160">
    <property type="match status" value="1"/>
</dbReference>
<dbReference type="EMBL" id="JAJJMB010015449">
    <property type="protein sequence ID" value="KAI3854225.1"/>
    <property type="molecule type" value="Genomic_DNA"/>
</dbReference>
<dbReference type="InterPro" id="IPR002942">
    <property type="entry name" value="S4_RNA-bd"/>
</dbReference>
<sequence length="325" mass="35330">MAGTITSFTITPLTVLRRTTLNPTFRFPYCLSNNHFSQRKVKFLCNPANFPSVAGLCHLVHASKGDSSEVLIKGVVDKNVLEDVRRVLEMAKRASSRREIVHTDFLTPPVLKESMHALEKLADVKAVAQGGYPQAERCRLSVGHSEAMTTTPDIVDALSVTGNFGLQPCSHSHFLGAILGTGIAREKLGDILLQGEKGAQILIIPELVDFLVTAMDKVGNVPVTCTRIPLLALEYAPPRTKTFKTIEASLRLDAVASAGYKISRSKLVDLISKGDVRVNWSPVTKNGTTLKTGDMVSVSGHGRLKIGEINTTRKGKFAVEVIQFL</sequence>
<evidence type="ECO:0000259" key="2">
    <source>
        <dbReference type="SMART" id="SM00363"/>
    </source>
</evidence>
<dbReference type="InterPro" id="IPR040591">
    <property type="entry name" value="RqcP2_RBD"/>
</dbReference>
<keyword evidence="4" id="KW-1185">Reference proteome</keyword>
<dbReference type="InterPro" id="IPR036986">
    <property type="entry name" value="S4_RNA-bd_sf"/>
</dbReference>
<dbReference type="InterPro" id="IPR017506">
    <property type="entry name" value="PSII_S4"/>
</dbReference>
<proteinExistence type="predicted"/>
<evidence type="ECO:0000313" key="4">
    <source>
        <dbReference type="Proteomes" id="UP001202328"/>
    </source>
</evidence>
<dbReference type="FunFam" id="3.10.290.10:FF:000037">
    <property type="entry name" value="BnaA05g14690D protein"/>
    <property type="match status" value="1"/>
</dbReference>
<evidence type="ECO:0000256" key="1">
    <source>
        <dbReference type="PROSITE-ProRule" id="PRU00182"/>
    </source>
</evidence>